<evidence type="ECO:0000313" key="2">
    <source>
        <dbReference type="EMBL" id="ACZ09754.1"/>
    </source>
</evidence>
<dbReference type="RefSeq" id="WP_012862336.1">
    <property type="nucleotide sequence ID" value="NC_013517.1"/>
</dbReference>
<dbReference type="Pfam" id="PF17319">
    <property type="entry name" value="DUF5362"/>
    <property type="match status" value="1"/>
</dbReference>
<keyword evidence="1" id="KW-1133">Transmembrane helix</keyword>
<dbReference type="STRING" id="526218.Sterm_2910"/>
<name>D1ANF0_SEBTE</name>
<keyword evidence="3" id="KW-1185">Reference proteome</keyword>
<evidence type="ECO:0000313" key="3">
    <source>
        <dbReference type="Proteomes" id="UP000000845"/>
    </source>
</evidence>
<proteinExistence type="predicted"/>
<keyword evidence="1" id="KW-0472">Membrane</keyword>
<dbReference type="AlphaFoldDB" id="D1ANF0"/>
<reference evidence="3" key="1">
    <citation type="submission" date="2009-09" db="EMBL/GenBank/DDBJ databases">
        <title>The complete chromosome of Sebaldella termitidis ATCC 33386.</title>
        <authorList>
            <consortium name="US DOE Joint Genome Institute (JGI-PGF)"/>
            <person name="Lucas S."/>
            <person name="Copeland A."/>
            <person name="Lapidus A."/>
            <person name="Glavina del Rio T."/>
            <person name="Dalin E."/>
            <person name="Tice H."/>
            <person name="Bruce D."/>
            <person name="Goodwin L."/>
            <person name="Pitluck S."/>
            <person name="Kyrpides N."/>
            <person name="Mavromatis K."/>
            <person name="Ivanova N."/>
            <person name="Mikhailova N."/>
            <person name="Sims D."/>
            <person name="Meincke L."/>
            <person name="Brettin T."/>
            <person name="Detter J.C."/>
            <person name="Han C."/>
            <person name="Larimer F."/>
            <person name="Land M."/>
            <person name="Hauser L."/>
            <person name="Markowitz V."/>
            <person name="Cheng J.F."/>
            <person name="Hugenholtz P."/>
            <person name="Woyke T."/>
            <person name="Wu D."/>
            <person name="Eisen J.A."/>
        </authorList>
    </citation>
    <scope>NUCLEOTIDE SEQUENCE [LARGE SCALE GENOMIC DNA]</scope>
    <source>
        <strain evidence="3">ATCC 33386 / NCTC 11300</strain>
    </source>
</reference>
<dbReference type="InterPro" id="IPR035287">
    <property type="entry name" value="DUF5362"/>
</dbReference>
<gene>
    <name evidence="2" type="ordered locus">Sterm_2910</name>
</gene>
<feature type="transmembrane region" description="Helical" evidence="1">
    <location>
        <begin position="42"/>
        <end position="72"/>
    </location>
</feature>
<feature type="transmembrane region" description="Helical" evidence="1">
    <location>
        <begin position="106"/>
        <end position="133"/>
    </location>
</feature>
<sequence length="140" mass="15286">MNDLEELYSKSSFDTSKENPMTVQLDEVFKKKLGFLGTFQQVMGVLAIIYGAFLCIGIFTAIVGVPVILVGIKVFKSGGAYKDALMNSSGEDLKRGLCELSDASKIYLVLLIIGIVVSVIICIFFMGAMIAALSQPDYYY</sequence>
<reference evidence="2 3" key="2">
    <citation type="journal article" date="2010" name="Stand. Genomic Sci.">
        <title>Complete genome sequence of Sebaldella termitidis type strain (NCTC 11300).</title>
        <authorList>
            <person name="Harmon-Smith M."/>
            <person name="Celia L."/>
            <person name="Chertkov O."/>
            <person name="Lapidus A."/>
            <person name="Copeland A."/>
            <person name="Glavina Del Rio T."/>
            <person name="Nolan M."/>
            <person name="Lucas S."/>
            <person name="Tice H."/>
            <person name="Cheng J.F."/>
            <person name="Han C."/>
            <person name="Detter J.C."/>
            <person name="Bruce D."/>
            <person name="Goodwin L."/>
            <person name="Pitluck S."/>
            <person name="Pati A."/>
            <person name="Liolios K."/>
            <person name="Ivanova N."/>
            <person name="Mavromatis K."/>
            <person name="Mikhailova N."/>
            <person name="Chen A."/>
            <person name="Palaniappan K."/>
            <person name="Land M."/>
            <person name="Hauser L."/>
            <person name="Chang Y.J."/>
            <person name="Jeffries C.D."/>
            <person name="Brettin T."/>
            <person name="Goker M."/>
            <person name="Beck B."/>
            <person name="Bristow J."/>
            <person name="Eisen J.A."/>
            <person name="Markowitz V."/>
            <person name="Hugenholtz P."/>
            <person name="Kyrpides N.C."/>
            <person name="Klenk H.P."/>
            <person name="Chen F."/>
        </authorList>
    </citation>
    <scope>NUCLEOTIDE SEQUENCE [LARGE SCALE GENOMIC DNA]</scope>
    <source>
        <strain evidence="3">ATCC 33386 / NCTC 11300</strain>
    </source>
</reference>
<dbReference type="Proteomes" id="UP000000845">
    <property type="component" value="Chromosome"/>
</dbReference>
<protein>
    <recommendedName>
        <fullName evidence="4">DUF5362 domain-containing protein</fullName>
    </recommendedName>
</protein>
<evidence type="ECO:0000256" key="1">
    <source>
        <dbReference type="SAM" id="Phobius"/>
    </source>
</evidence>
<dbReference type="EMBL" id="CP001739">
    <property type="protein sequence ID" value="ACZ09754.1"/>
    <property type="molecule type" value="Genomic_DNA"/>
</dbReference>
<organism evidence="2 3">
    <name type="scientific">Sebaldella termitidis (strain ATCC 33386 / NCTC 11300)</name>
    <dbReference type="NCBI Taxonomy" id="526218"/>
    <lineage>
        <taxon>Bacteria</taxon>
        <taxon>Fusobacteriati</taxon>
        <taxon>Fusobacteriota</taxon>
        <taxon>Fusobacteriia</taxon>
        <taxon>Fusobacteriales</taxon>
        <taxon>Leptotrichiaceae</taxon>
        <taxon>Sebaldella</taxon>
    </lineage>
</organism>
<accession>D1ANF0</accession>
<keyword evidence="1" id="KW-0812">Transmembrane</keyword>
<dbReference type="eggNOG" id="ENOG502ZIH8">
    <property type="taxonomic scope" value="Bacteria"/>
</dbReference>
<dbReference type="HOGENOM" id="CLU_1833824_0_0_0"/>
<dbReference type="KEGG" id="str:Sterm_2910"/>
<evidence type="ECO:0008006" key="4">
    <source>
        <dbReference type="Google" id="ProtNLM"/>
    </source>
</evidence>